<dbReference type="GO" id="GO:0005524">
    <property type="term" value="F:ATP binding"/>
    <property type="evidence" value="ECO:0007669"/>
    <property type="project" value="InterPro"/>
</dbReference>
<name>A0A1L9U3L1_ASPBC</name>
<dbReference type="SUPFAM" id="SSF56112">
    <property type="entry name" value="Protein kinase-like (PK-like)"/>
    <property type="match status" value="1"/>
</dbReference>
<dbReference type="GO" id="GO:0004672">
    <property type="term" value="F:protein kinase activity"/>
    <property type="evidence" value="ECO:0007669"/>
    <property type="project" value="InterPro"/>
</dbReference>
<evidence type="ECO:0000259" key="1">
    <source>
        <dbReference type="PROSITE" id="PS50011"/>
    </source>
</evidence>
<dbReference type="RefSeq" id="XP_067473521.1">
    <property type="nucleotide sequence ID" value="XM_067626263.1"/>
</dbReference>
<dbReference type="Proteomes" id="UP000184499">
    <property type="component" value="Unassembled WGS sequence"/>
</dbReference>
<dbReference type="Gene3D" id="1.10.510.10">
    <property type="entry name" value="Transferase(Phosphotransferase) domain 1"/>
    <property type="match status" value="1"/>
</dbReference>
<dbReference type="OMA" id="MHDWVLQ"/>
<organism evidence="2 3">
    <name type="scientific">Aspergillus brasiliensis (strain CBS 101740 / IMI 381727 / IBT 21946)</name>
    <dbReference type="NCBI Taxonomy" id="767769"/>
    <lineage>
        <taxon>Eukaryota</taxon>
        <taxon>Fungi</taxon>
        <taxon>Dikarya</taxon>
        <taxon>Ascomycota</taxon>
        <taxon>Pezizomycotina</taxon>
        <taxon>Eurotiomycetes</taxon>
        <taxon>Eurotiomycetidae</taxon>
        <taxon>Eurotiales</taxon>
        <taxon>Aspergillaceae</taxon>
        <taxon>Aspergillus</taxon>
        <taxon>Aspergillus subgen. Circumdati</taxon>
    </lineage>
</organism>
<dbReference type="OrthoDB" id="4062651at2759"/>
<proteinExistence type="predicted"/>
<feature type="domain" description="Protein kinase" evidence="1">
    <location>
        <begin position="160"/>
        <end position="338"/>
    </location>
</feature>
<dbReference type="AlphaFoldDB" id="A0A1L9U3L1"/>
<dbReference type="VEuPathDB" id="FungiDB:ASPBRDRAFT_49161"/>
<evidence type="ECO:0000313" key="3">
    <source>
        <dbReference type="Proteomes" id="UP000184499"/>
    </source>
</evidence>
<dbReference type="InterPro" id="IPR000719">
    <property type="entry name" value="Prot_kinase_dom"/>
</dbReference>
<dbReference type="GeneID" id="93578751"/>
<keyword evidence="3" id="KW-1185">Reference proteome</keyword>
<sequence>METYCRYTLGPFWSSEFNKDSQLNIFVSDKHFQIELEACNFENSPALLADYFRLLQRLEPDYLPELDEEFEDPLEELADWALQSFKPLFQQIPPLNTCQTYTLRNCLFPEVFHYSLVANEDNLVPVFLDNIGRERLMGALLPESEQVDYSAIPVYRPDEIEVPISLECGALPAVPRKVYINGQQLAFLKSVGAGDVNSTCRELKAYAKIHSTSLSVAINTCRLLGIVQIPSSGRIVGLLLSYIACDNRTLLCTGKDPQYASLRQKWLDQVTRSIERLHSCGVVWGDAKPDNVLIDIQDDAYLIDFGGGYTRGWVDAELANTAEGDLQGLQRLSEFLSD</sequence>
<gene>
    <name evidence="2" type="ORF">ASPBRDRAFT_49161</name>
</gene>
<protein>
    <recommendedName>
        <fullName evidence="1">Protein kinase domain-containing protein</fullName>
    </recommendedName>
</protein>
<reference evidence="3" key="1">
    <citation type="journal article" date="2017" name="Genome Biol.">
        <title>Comparative genomics reveals high biological diversity and specific adaptations in the industrially and medically important fungal genus Aspergillus.</title>
        <authorList>
            <person name="de Vries R.P."/>
            <person name="Riley R."/>
            <person name="Wiebenga A."/>
            <person name="Aguilar-Osorio G."/>
            <person name="Amillis S."/>
            <person name="Uchima C.A."/>
            <person name="Anderluh G."/>
            <person name="Asadollahi M."/>
            <person name="Askin M."/>
            <person name="Barry K."/>
            <person name="Battaglia E."/>
            <person name="Bayram O."/>
            <person name="Benocci T."/>
            <person name="Braus-Stromeyer S.A."/>
            <person name="Caldana C."/>
            <person name="Canovas D."/>
            <person name="Cerqueira G.C."/>
            <person name="Chen F."/>
            <person name="Chen W."/>
            <person name="Choi C."/>
            <person name="Clum A."/>
            <person name="Dos Santos R.A."/>
            <person name="Damasio A.R."/>
            <person name="Diallinas G."/>
            <person name="Emri T."/>
            <person name="Fekete E."/>
            <person name="Flipphi M."/>
            <person name="Freyberg S."/>
            <person name="Gallo A."/>
            <person name="Gournas C."/>
            <person name="Habgood R."/>
            <person name="Hainaut M."/>
            <person name="Harispe M.L."/>
            <person name="Henrissat B."/>
            <person name="Hilden K.S."/>
            <person name="Hope R."/>
            <person name="Hossain A."/>
            <person name="Karabika E."/>
            <person name="Karaffa L."/>
            <person name="Karanyi Z."/>
            <person name="Krasevec N."/>
            <person name="Kuo A."/>
            <person name="Kusch H."/>
            <person name="LaButti K."/>
            <person name="Lagendijk E.L."/>
            <person name="Lapidus A."/>
            <person name="Levasseur A."/>
            <person name="Lindquist E."/>
            <person name="Lipzen A."/>
            <person name="Logrieco A.F."/>
            <person name="MacCabe A."/>
            <person name="Maekelae M.R."/>
            <person name="Malavazi I."/>
            <person name="Melin P."/>
            <person name="Meyer V."/>
            <person name="Mielnichuk N."/>
            <person name="Miskei M."/>
            <person name="Molnar A.P."/>
            <person name="Mule G."/>
            <person name="Ngan C.Y."/>
            <person name="Orejas M."/>
            <person name="Orosz E."/>
            <person name="Ouedraogo J.P."/>
            <person name="Overkamp K.M."/>
            <person name="Park H.-S."/>
            <person name="Perrone G."/>
            <person name="Piumi F."/>
            <person name="Punt P.J."/>
            <person name="Ram A.F."/>
            <person name="Ramon A."/>
            <person name="Rauscher S."/>
            <person name="Record E."/>
            <person name="Riano-Pachon D.M."/>
            <person name="Robert V."/>
            <person name="Roehrig J."/>
            <person name="Ruller R."/>
            <person name="Salamov A."/>
            <person name="Salih N.S."/>
            <person name="Samson R.A."/>
            <person name="Sandor E."/>
            <person name="Sanguinetti M."/>
            <person name="Schuetze T."/>
            <person name="Sepcic K."/>
            <person name="Shelest E."/>
            <person name="Sherlock G."/>
            <person name="Sophianopoulou V."/>
            <person name="Squina F.M."/>
            <person name="Sun H."/>
            <person name="Susca A."/>
            <person name="Todd R.B."/>
            <person name="Tsang A."/>
            <person name="Unkles S.E."/>
            <person name="van de Wiele N."/>
            <person name="van Rossen-Uffink D."/>
            <person name="Oliveira J.V."/>
            <person name="Vesth T.C."/>
            <person name="Visser J."/>
            <person name="Yu J.-H."/>
            <person name="Zhou M."/>
            <person name="Andersen M.R."/>
            <person name="Archer D.B."/>
            <person name="Baker S.E."/>
            <person name="Benoit I."/>
            <person name="Brakhage A.A."/>
            <person name="Braus G.H."/>
            <person name="Fischer R."/>
            <person name="Frisvad J.C."/>
            <person name="Goldman G.H."/>
            <person name="Houbraken J."/>
            <person name="Oakley B."/>
            <person name="Pocsi I."/>
            <person name="Scazzocchio C."/>
            <person name="Seiboth B."/>
            <person name="vanKuyk P.A."/>
            <person name="Wortman J."/>
            <person name="Dyer P.S."/>
            <person name="Grigoriev I.V."/>
        </authorList>
    </citation>
    <scope>NUCLEOTIDE SEQUENCE [LARGE SCALE GENOMIC DNA]</scope>
    <source>
        <strain evidence="3">CBS 101740 / IMI 381727 / IBT 21946</strain>
    </source>
</reference>
<dbReference type="PROSITE" id="PS50011">
    <property type="entry name" value="PROTEIN_KINASE_DOM"/>
    <property type="match status" value="1"/>
</dbReference>
<dbReference type="STRING" id="767769.A0A1L9U3L1"/>
<dbReference type="Pfam" id="PF00069">
    <property type="entry name" value="Pkinase"/>
    <property type="match status" value="1"/>
</dbReference>
<accession>A0A1L9U3L1</accession>
<dbReference type="InterPro" id="IPR011009">
    <property type="entry name" value="Kinase-like_dom_sf"/>
</dbReference>
<evidence type="ECO:0000313" key="2">
    <source>
        <dbReference type="EMBL" id="OJJ66271.1"/>
    </source>
</evidence>
<dbReference type="EMBL" id="KV878700">
    <property type="protein sequence ID" value="OJJ66271.1"/>
    <property type="molecule type" value="Genomic_DNA"/>
</dbReference>